<dbReference type="Proteomes" id="UP000503003">
    <property type="component" value="Chromosome 2"/>
</dbReference>
<dbReference type="EMBL" id="CP049332">
    <property type="protein sequence ID" value="QIH43472.1"/>
    <property type="molecule type" value="Genomic_DNA"/>
</dbReference>
<name>A0A6G7CMZ2_9VIBR</name>
<dbReference type="RefSeq" id="WP_165313006.1">
    <property type="nucleotide sequence ID" value="NZ_CP049332.1"/>
</dbReference>
<gene>
    <name evidence="1" type="ORF">G5S32_15860</name>
</gene>
<dbReference type="AlphaFoldDB" id="A0A6G7CMZ2"/>
<reference evidence="1 2" key="1">
    <citation type="submission" date="2020-02" db="EMBL/GenBank/DDBJ databases">
        <title>A complete genome of a marine bacterium Vibrio sp. ZWAL4003 isolated from the mangrove sediment with the ability to degrade polysaccharides.</title>
        <authorList>
            <person name="Wu J."/>
            <person name="Qu W."/>
            <person name="Zeng R."/>
        </authorList>
    </citation>
    <scope>NUCLEOTIDE SEQUENCE [LARGE SCALE GENOMIC DNA]</scope>
    <source>
        <strain evidence="1 2">ZWAL4003</strain>
    </source>
</reference>
<dbReference type="KEGG" id="vzi:G5S32_15860"/>
<keyword evidence="2" id="KW-1185">Reference proteome</keyword>
<sequence length="72" mass="8399">MKRGEINPEKVPVSEIVNITVPVQLVIRKGEFDVIELRIANQSVPAFRGFANVLLEKQREFERQKKETPHDW</sequence>
<evidence type="ECO:0000313" key="2">
    <source>
        <dbReference type="Proteomes" id="UP000503003"/>
    </source>
</evidence>
<accession>A0A6G7CMZ2</accession>
<evidence type="ECO:0000313" key="1">
    <source>
        <dbReference type="EMBL" id="QIH43472.1"/>
    </source>
</evidence>
<organism evidence="1 2">
    <name type="scientific">Vibrio ziniensis</name>
    <dbReference type="NCBI Taxonomy" id="2711221"/>
    <lineage>
        <taxon>Bacteria</taxon>
        <taxon>Pseudomonadati</taxon>
        <taxon>Pseudomonadota</taxon>
        <taxon>Gammaproteobacteria</taxon>
        <taxon>Vibrionales</taxon>
        <taxon>Vibrionaceae</taxon>
        <taxon>Vibrio</taxon>
    </lineage>
</organism>
<protein>
    <submittedName>
        <fullName evidence="1">Uncharacterized protein</fullName>
    </submittedName>
</protein>
<proteinExistence type="predicted"/>